<dbReference type="Pfam" id="PF00873">
    <property type="entry name" value="ACR_tran"/>
    <property type="match status" value="4"/>
</dbReference>
<dbReference type="GO" id="GO:0042910">
    <property type="term" value="F:xenobiotic transmembrane transporter activity"/>
    <property type="evidence" value="ECO:0007669"/>
    <property type="project" value="TreeGrafter"/>
</dbReference>
<feature type="transmembrane region" description="Helical" evidence="1">
    <location>
        <begin position="369"/>
        <end position="395"/>
    </location>
</feature>
<dbReference type="EMBL" id="JAHHGZ010000015">
    <property type="protein sequence ID" value="MBW4668739.1"/>
    <property type="molecule type" value="Genomic_DNA"/>
</dbReference>
<feature type="transmembrane region" description="Helical" evidence="1">
    <location>
        <begin position="401"/>
        <end position="428"/>
    </location>
</feature>
<keyword evidence="1" id="KW-1133">Transmembrane helix</keyword>
<dbReference type="PANTHER" id="PTHR32063">
    <property type="match status" value="1"/>
</dbReference>
<reference evidence="2" key="2">
    <citation type="journal article" date="2022" name="Microbiol. Resour. Announc.">
        <title>Metagenome Sequencing to Explore Phylogenomics of Terrestrial Cyanobacteria.</title>
        <authorList>
            <person name="Ward R.D."/>
            <person name="Stajich J.E."/>
            <person name="Johansen J.R."/>
            <person name="Huntemann M."/>
            <person name="Clum A."/>
            <person name="Foster B."/>
            <person name="Foster B."/>
            <person name="Roux S."/>
            <person name="Palaniappan K."/>
            <person name="Varghese N."/>
            <person name="Mukherjee S."/>
            <person name="Reddy T.B.K."/>
            <person name="Daum C."/>
            <person name="Copeland A."/>
            <person name="Chen I.A."/>
            <person name="Ivanova N.N."/>
            <person name="Kyrpides N.C."/>
            <person name="Shapiro N."/>
            <person name="Eloe-Fadrosh E.A."/>
            <person name="Pietrasiak N."/>
        </authorList>
    </citation>
    <scope>NUCLEOTIDE SEQUENCE</scope>
    <source>
        <strain evidence="2">GSE-NOS-MK-12-04C</strain>
    </source>
</reference>
<dbReference type="AlphaFoldDB" id="A0A951QM18"/>
<dbReference type="InterPro" id="IPR027463">
    <property type="entry name" value="AcrB_DN_DC_subdom"/>
</dbReference>
<accession>A0A951QM18</accession>
<feature type="transmembrane region" description="Helical" evidence="1">
    <location>
        <begin position="849"/>
        <end position="871"/>
    </location>
</feature>
<organism evidence="2 3">
    <name type="scientific">Cyanomargarita calcarea GSE-NOS-MK-12-04C</name>
    <dbReference type="NCBI Taxonomy" id="2839659"/>
    <lineage>
        <taxon>Bacteria</taxon>
        <taxon>Bacillati</taxon>
        <taxon>Cyanobacteriota</taxon>
        <taxon>Cyanophyceae</taxon>
        <taxon>Nostocales</taxon>
        <taxon>Cyanomargaritaceae</taxon>
        <taxon>Cyanomargarita</taxon>
    </lineage>
</organism>
<dbReference type="SUPFAM" id="SSF82866">
    <property type="entry name" value="Multidrug efflux transporter AcrB transmembrane domain"/>
    <property type="match status" value="2"/>
</dbReference>
<feature type="transmembrane region" description="Helical" evidence="1">
    <location>
        <begin position="744"/>
        <end position="767"/>
    </location>
</feature>
<gene>
    <name evidence="2" type="ORF">KME60_15250</name>
</gene>
<dbReference type="Gene3D" id="3.30.2090.10">
    <property type="entry name" value="Multidrug efflux transporter AcrB TolC docking domain, DN and DC subdomains"/>
    <property type="match status" value="1"/>
</dbReference>
<reference evidence="2" key="1">
    <citation type="submission" date="2021-05" db="EMBL/GenBank/DDBJ databases">
        <authorList>
            <person name="Pietrasiak N."/>
            <person name="Ward R."/>
            <person name="Stajich J.E."/>
            <person name="Kurbessoian T."/>
        </authorList>
    </citation>
    <scope>NUCLEOTIDE SEQUENCE</scope>
    <source>
        <strain evidence="2">GSE-NOS-MK-12-04C</strain>
    </source>
</reference>
<feature type="transmembrane region" description="Helical" evidence="1">
    <location>
        <begin position="326"/>
        <end position="348"/>
    </location>
</feature>
<dbReference type="Gene3D" id="1.20.1640.10">
    <property type="entry name" value="Multidrug efflux transporter AcrB transmembrane domain"/>
    <property type="match status" value="4"/>
</dbReference>
<protein>
    <submittedName>
        <fullName evidence="2">Efflux RND transporter permease subunit</fullName>
    </submittedName>
</protein>
<evidence type="ECO:0000256" key="1">
    <source>
        <dbReference type="SAM" id="Phobius"/>
    </source>
</evidence>
<dbReference type="Gene3D" id="3.30.70.1430">
    <property type="entry name" value="Multidrug efflux transporter AcrB pore domain"/>
    <property type="match status" value="1"/>
</dbReference>
<evidence type="ECO:0000313" key="3">
    <source>
        <dbReference type="Proteomes" id="UP000729701"/>
    </source>
</evidence>
<dbReference type="GO" id="GO:0005886">
    <property type="term" value="C:plasma membrane"/>
    <property type="evidence" value="ECO:0007669"/>
    <property type="project" value="TreeGrafter"/>
</dbReference>
<dbReference type="SUPFAM" id="SSF82693">
    <property type="entry name" value="Multidrug efflux transporter AcrB pore domain, PN1, PN2, PC1 and PC2 subdomains"/>
    <property type="match status" value="3"/>
</dbReference>
<dbReference type="Gene3D" id="3.30.70.1440">
    <property type="entry name" value="Multidrug efflux transporter AcrB pore domain"/>
    <property type="match status" value="1"/>
</dbReference>
<dbReference type="PANTHER" id="PTHR32063:SF0">
    <property type="entry name" value="SWARMING MOTILITY PROTEIN SWRC"/>
    <property type="match status" value="1"/>
</dbReference>
<dbReference type="Gene3D" id="3.30.70.1320">
    <property type="entry name" value="Multidrug efflux transporter AcrB pore domain like"/>
    <property type="match status" value="2"/>
</dbReference>
<name>A0A951QM18_9CYAN</name>
<comment type="caution">
    <text evidence="2">The sequence shown here is derived from an EMBL/GenBank/DDBJ whole genome shotgun (WGS) entry which is preliminary data.</text>
</comment>
<keyword evidence="1" id="KW-0472">Membrane</keyword>
<proteinExistence type="predicted"/>
<feature type="transmembrane region" description="Helical" evidence="1">
    <location>
        <begin position="877"/>
        <end position="903"/>
    </location>
</feature>
<feature type="transmembrane region" description="Helical" evidence="1">
    <location>
        <begin position="21"/>
        <end position="42"/>
    </location>
</feature>
<feature type="transmembrane region" description="Helical" evidence="1">
    <location>
        <begin position="472"/>
        <end position="491"/>
    </location>
</feature>
<sequence length="918" mass="99374">MVEPIRKPTIRERFNISRLAIQYPWLTISFWLAILVAGSLAFSSLKYALFPDITFPVVVVNANAPLQTALDTEKQLTKVIEERVKGLQGLDDTSSLTYPGQSVVSLNFAVGTNLDESKREVERQLKGLKLPQGATFKVIPINLNEASVVSYAVESDSQKLEELSKTTKNQILPLISKLPGVLKVNFLGEPVPIDLTKPPTSEEGLGLSGTIVKFNGRDALAFQVVKRGDANTLEVVQEVNQAVKRLQTKLPNVRLTLATTQAEYIEAATRETIQALIEAIILSIIVILPFLWNWKATVISALAIPMSLLGTFIVMAIYGFNLETLTLLALAMVIGSIIDDAIVDVENISRHLEMGESPKEAAINATSEIGLTVTAATLTAVAVFLPVGTMGGVIGQFFKPFGITISAAMLTSMLVARTLSPLLAVYWLKPPRPQTHKDNTPSGIVQIFQNWMEGLNRSYRNLLRWSLKHRSIVVGIALLSFVAGLALIPLIPKGFIPKLDRGEFNITYTAPLPEIPKDLQALAAGGQTAPPAEIDLTQISPGEILQGAPQIPSFNLLEDSLKVAKQLDDFVRKSNQVETAFTVVGSRQGEPNKGTIYVKLKGQRTISTADLQDQFRKTLPKIKGVSTSVEDVQFIDTGGEKPVQVRIAGEDLVILNRAARDITARLEKIPGFVDVSSTGEANQGNDIFEIKRADRKRVAVISANLGQNFSIGEATDRAVAETKAVIPKGVTLELGGDSARVDEVLGSFGITLGLSVLCIILVLYFLFRSWIDTLVIFLSLPLSIVGAMVGLLVVQSDFGMISLIGIIFLLGLTNKNSILIVDYIKQLRAEGMSRTEAILEAGPVRLRPILMTTAATILGMVPLALGFGAGVELRSPMAVAIMGGLVTSTLLSLIVVPVIYDLLDDLRTKKVKKSGARS</sequence>
<evidence type="ECO:0000313" key="2">
    <source>
        <dbReference type="EMBL" id="MBW4668739.1"/>
    </source>
</evidence>
<dbReference type="InterPro" id="IPR001036">
    <property type="entry name" value="Acrflvin-R"/>
</dbReference>
<feature type="transmembrane region" description="Helical" evidence="1">
    <location>
        <begin position="800"/>
        <end position="824"/>
    </location>
</feature>
<keyword evidence="1" id="KW-0812">Transmembrane</keyword>
<dbReference type="Proteomes" id="UP000729701">
    <property type="component" value="Unassembled WGS sequence"/>
</dbReference>
<feature type="transmembrane region" description="Helical" evidence="1">
    <location>
        <begin position="774"/>
        <end position="794"/>
    </location>
</feature>
<feature type="transmembrane region" description="Helical" evidence="1">
    <location>
        <begin position="273"/>
        <end position="292"/>
    </location>
</feature>
<feature type="transmembrane region" description="Helical" evidence="1">
    <location>
        <begin position="299"/>
        <end position="320"/>
    </location>
</feature>